<proteinExistence type="inferred from homology"/>
<reference evidence="4 5" key="1">
    <citation type="submission" date="2019-01" db="EMBL/GenBank/DDBJ databases">
        <title>Sequencing of cultivated peanut Arachis hypogaea provides insights into genome evolution and oil improvement.</title>
        <authorList>
            <person name="Chen X."/>
        </authorList>
    </citation>
    <scope>NUCLEOTIDE SEQUENCE [LARGE SCALE GENOMIC DNA]</scope>
    <source>
        <strain evidence="5">cv. Fuhuasheng</strain>
        <tissue evidence="4">Leaves</tissue>
    </source>
</reference>
<comment type="similarity">
    <text evidence="2">Belongs to the FHY3/FAR1 family.</text>
</comment>
<evidence type="ECO:0000313" key="5">
    <source>
        <dbReference type="Proteomes" id="UP000289738"/>
    </source>
</evidence>
<dbReference type="InterPro" id="IPR007527">
    <property type="entry name" value="Znf_SWIM"/>
</dbReference>
<accession>A0A444YMP5</accession>
<dbReference type="PANTHER" id="PTHR31669">
    <property type="entry name" value="PROTEIN FAR1-RELATED SEQUENCE 10-RELATED"/>
    <property type="match status" value="1"/>
</dbReference>
<gene>
    <name evidence="4" type="ORF">Ahy_B06g082055</name>
</gene>
<name>A0A444YMP5_ARAHY</name>
<dbReference type="Pfam" id="PF04434">
    <property type="entry name" value="SWIM"/>
    <property type="match status" value="1"/>
</dbReference>
<evidence type="ECO:0000313" key="4">
    <source>
        <dbReference type="EMBL" id="RYR03204.1"/>
    </source>
</evidence>
<keyword evidence="5" id="KW-1185">Reference proteome</keyword>
<keyword evidence="2" id="KW-0862">Zinc</keyword>
<feature type="domain" description="SWIM-type" evidence="3">
    <location>
        <begin position="173"/>
        <end position="209"/>
    </location>
</feature>
<dbReference type="InterPro" id="IPR031052">
    <property type="entry name" value="FHY3/FAR1"/>
</dbReference>
<sequence>MVRCMGIAPQGIITDQCKSMFGAIRKAPGDMHHHLYGDRRMWIPIFLKGKFWAAMRSTERSESMHTFYGGFLHSRTSLVQFVHEYDNVLGIKEKRKLEDDAANSRGVMPCAISSPMERQFEQEYTTSMFRDVQTEFVKKADCRVSVVTKEGESVGMKVEEEKLVNDTTLCIAYNVHFDRSTQKVRCECNLFESSGVLCYHCLAVFYSYKVYKVPTCNVLPRWSKNIKRKHTYVKSSHDVRQPNESHTAFER</sequence>
<dbReference type="AlphaFoldDB" id="A0A444YMP5"/>
<protein>
    <recommendedName>
        <fullName evidence="2">Protein FAR1-RELATED SEQUENCE</fullName>
    </recommendedName>
</protein>
<comment type="function">
    <text evidence="2">Putative transcription activator involved in regulating light control of development.</text>
</comment>
<dbReference type="GO" id="GO:0006355">
    <property type="term" value="P:regulation of DNA-templated transcription"/>
    <property type="evidence" value="ECO:0007669"/>
    <property type="project" value="UniProtKB-UniRule"/>
</dbReference>
<evidence type="ECO:0000256" key="2">
    <source>
        <dbReference type="RuleBase" id="RU367018"/>
    </source>
</evidence>
<keyword evidence="2" id="KW-0539">Nucleus</keyword>
<evidence type="ECO:0000256" key="1">
    <source>
        <dbReference type="PROSITE-ProRule" id="PRU00325"/>
    </source>
</evidence>
<keyword evidence="1 2" id="KW-0863">Zinc-finger</keyword>
<comment type="caution">
    <text evidence="4">The sequence shown here is derived from an EMBL/GenBank/DDBJ whole genome shotgun (WGS) entry which is preliminary data.</text>
</comment>
<dbReference type="GO" id="GO:0008270">
    <property type="term" value="F:zinc ion binding"/>
    <property type="evidence" value="ECO:0007669"/>
    <property type="project" value="UniProtKB-UniRule"/>
</dbReference>
<dbReference type="PROSITE" id="PS50966">
    <property type="entry name" value="ZF_SWIM"/>
    <property type="match status" value="1"/>
</dbReference>
<evidence type="ECO:0000259" key="3">
    <source>
        <dbReference type="PROSITE" id="PS50966"/>
    </source>
</evidence>
<organism evidence="4 5">
    <name type="scientific">Arachis hypogaea</name>
    <name type="common">Peanut</name>
    <dbReference type="NCBI Taxonomy" id="3818"/>
    <lineage>
        <taxon>Eukaryota</taxon>
        <taxon>Viridiplantae</taxon>
        <taxon>Streptophyta</taxon>
        <taxon>Embryophyta</taxon>
        <taxon>Tracheophyta</taxon>
        <taxon>Spermatophyta</taxon>
        <taxon>Magnoliopsida</taxon>
        <taxon>eudicotyledons</taxon>
        <taxon>Gunneridae</taxon>
        <taxon>Pentapetalae</taxon>
        <taxon>rosids</taxon>
        <taxon>fabids</taxon>
        <taxon>Fabales</taxon>
        <taxon>Fabaceae</taxon>
        <taxon>Papilionoideae</taxon>
        <taxon>50 kb inversion clade</taxon>
        <taxon>dalbergioids sensu lato</taxon>
        <taxon>Dalbergieae</taxon>
        <taxon>Pterocarpus clade</taxon>
        <taxon>Arachis</taxon>
    </lineage>
</organism>
<dbReference type="GO" id="GO:0005634">
    <property type="term" value="C:nucleus"/>
    <property type="evidence" value="ECO:0007669"/>
    <property type="project" value="UniProtKB-SubCell"/>
</dbReference>
<dbReference type="PANTHER" id="PTHR31669:SF251">
    <property type="entry name" value="PROTEIN FAR1-RELATED SEQUENCE"/>
    <property type="match status" value="1"/>
</dbReference>
<dbReference type="EMBL" id="SDMP01000016">
    <property type="protein sequence ID" value="RYR03204.1"/>
    <property type="molecule type" value="Genomic_DNA"/>
</dbReference>
<dbReference type="Proteomes" id="UP000289738">
    <property type="component" value="Chromosome B06"/>
</dbReference>
<comment type="subcellular location">
    <subcellularLocation>
        <location evidence="2">Nucleus</location>
    </subcellularLocation>
</comment>
<keyword evidence="2" id="KW-0479">Metal-binding</keyword>